<accession>A0A426X3A4</accession>
<evidence type="ECO:0000313" key="2">
    <source>
        <dbReference type="Proteomes" id="UP000287651"/>
    </source>
</evidence>
<reference evidence="1 2" key="1">
    <citation type="journal article" date="2014" name="Agronomy (Basel)">
        <title>A Draft Genome Sequence for Ensete ventricosum, the Drought-Tolerant Tree Against Hunger.</title>
        <authorList>
            <person name="Harrison J."/>
            <person name="Moore K.A."/>
            <person name="Paszkiewicz K."/>
            <person name="Jones T."/>
            <person name="Grant M."/>
            <person name="Ambacheew D."/>
            <person name="Muzemil S."/>
            <person name="Studholme D.J."/>
        </authorList>
    </citation>
    <scope>NUCLEOTIDE SEQUENCE [LARGE SCALE GENOMIC DNA]</scope>
</reference>
<proteinExistence type="predicted"/>
<name>A0A426X3A4_ENSVE</name>
<dbReference type="AlphaFoldDB" id="A0A426X3A4"/>
<feature type="non-terminal residue" evidence="1">
    <location>
        <position position="53"/>
    </location>
</feature>
<evidence type="ECO:0000313" key="1">
    <source>
        <dbReference type="EMBL" id="RRT33920.1"/>
    </source>
</evidence>
<sequence>MRLDRIWFIHFWMTNRQKYPTSESSIHPRLSEVNGGRQSIMSSKHNTLYHFWQ</sequence>
<dbReference type="EMBL" id="AMZH03027938">
    <property type="protein sequence ID" value="RRT33920.1"/>
    <property type="molecule type" value="Genomic_DNA"/>
</dbReference>
<dbReference type="Proteomes" id="UP000287651">
    <property type="component" value="Unassembled WGS sequence"/>
</dbReference>
<comment type="caution">
    <text evidence="1">The sequence shown here is derived from an EMBL/GenBank/DDBJ whole genome shotgun (WGS) entry which is preliminary data.</text>
</comment>
<gene>
    <name evidence="1" type="ORF">B296_00055963</name>
</gene>
<organism evidence="1 2">
    <name type="scientific">Ensete ventricosum</name>
    <name type="common">Abyssinian banana</name>
    <name type="synonym">Musa ensete</name>
    <dbReference type="NCBI Taxonomy" id="4639"/>
    <lineage>
        <taxon>Eukaryota</taxon>
        <taxon>Viridiplantae</taxon>
        <taxon>Streptophyta</taxon>
        <taxon>Embryophyta</taxon>
        <taxon>Tracheophyta</taxon>
        <taxon>Spermatophyta</taxon>
        <taxon>Magnoliopsida</taxon>
        <taxon>Liliopsida</taxon>
        <taxon>Zingiberales</taxon>
        <taxon>Musaceae</taxon>
        <taxon>Ensete</taxon>
    </lineage>
</organism>
<protein>
    <submittedName>
        <fullName evidence="1">Uncharacterized protein</fullName>
    </submittedName>
</protein>